<proteinExistence type="inferred from homology"/>
<dbReference type="InterPro" id="IPR009040">
    <property type="entry name" value="Ferritin-like_diiron"/>
</dbReference>
<dbReference type="CDD" id="cd01055">
    <property type="entry name" value="Nonheme_Ferritin"/>
    <property type="match status" value="1"/>
</dbReference>
<protein>
    <recommendedName>
        <fullName evidence="6">Ferritin</fullName>
        <ecNumber evidence="6">1.16.3.2</ecNumber>
    </recommendedName>
</protein>
<dbReference type="InterPro" id="IPR041719">
    <property type="entry name" value="Ferritin_prok"/>
</dbReference>
<comment type="similarity">
    <text evidence="1 6">Belongs to the ferritin family. Prokaryotic subfamily.</text>
</comment>
<dbReference type="EC" id="1.16.3.2" evidence="6"/>
<comment type="catalytic activity">
    <reaction evidence="6">
        <text>4 Fe(2+) + O2 + 6 H2O = 4 iron(III) oxide-hydroxide + 12 H(+)</text>
        <dbReference type="Rhea" id="RHEA:11972"/>
        <dbReference type="ChEBI" id="CHEBI:15377"/>
        <dbReference type="ChEBI" id="CHEBI:15378"/>
        <dbReference type="ChEBI" id="CHEBI:15379"/>
        <dbReference type="ChEBI" id="CHEBI:29033"/>
        <dbReference type="ChEBI" id="CHEBI:78619"/>
        <dbReference type="EC" id="1.16.3.2"/>
    </reaction>
</comment>
<dbReference type="SUPFAM" id="SSF47240">
    <property type="entry name" value="Ferritin-like"/>
    <property type="match status" value="1"/>
</dbReference>
<evidence type="ECO:0000256" key="4">
    <source>
        <dbReference type="ARBA" id="ARBA00023002"/>
    </source>
</evidence>
<evidence type="ECO:0000313" key="8">
    <source>
        <dbReference type="EMBL" id="SFK97725.1"/>
    </source>
</evidence>
<keyword evidence="3 6" id="KW-0479">Metal-binding</keyword>
<evidence type="ECO:0000256" key="3">
    <source>
        <dbReference type="ARBA" id="ARBA00022723"/>
    </source>
</evidence>
<keyword evidence="2 6" id="KW-0409">Iron storage</keyword>
<dbReference type="Pfam" id="PF00210">
    <property type="entry name" value="Ferritin"/>
    <property type="match status" value="1"/>
</dbReference>
<sequence>MKLNTKVAEALNQQINAELSASYVYLAVAAYFDSIELPGFAKWFRLHSKEETDHAMRIYDFIVKRDSRVTLEGIPAPTVEFDSAEAAIELAMKMEVKVTAQIHALFDLAHDEKEYGTQNMLHWFLEEQIEEEDLFRRVLDQVKAAGDDRWHLLTLDDQMGQRQA</sequence>
<dbReference type="InterPro" id="IPR008331">
    <property type="entry name" value="Ferritin_DPS_dom"/>
</dbReference>
<dbReference type="PROSITE" id="PS50905">
    <property type="entry name" value="FERRITIN_LIKE"/>
    <property type="match status" value="1"/>
</dbReference>
<dbReference type="InterPro" id="IPR012347">
    <property type="entry name" value="Ferritin-like"/>
</dbReference>
<name>A0A1I4DWB1_9HYPH</name>
<evidence type="ECO:0000256" key="1">
    <source>
        <dbReference type="ARBA" id="ARBA00006950"/>
    </source>
</evidence>
<dbReference type="EMBL" id="FOSK01000013">
    <property type="protein sequence ID" value="SFK97725.1"/>
    <property type="molecule type" value="Genomic_DNA"/>
</dbReference>
<dbReference type="RefSeq" id="WP_093522540.1">
    <property type="nucleotide sequence ID" value="NZ_FOSK01000013.1"/>
</dbReference>
<organism evidence="8 9">
    <name type="scientific">Pseudovibrio ascidiaceicola</name>
    <dbReference type="NCBI Taxonomy" id="285279"/>
    <lineage>
        <taxon>Bacteria</taxon>
        <taxon>Pseudomonadati</taxon>
        <taxon>Pseudomonadota</taxon>
        <taxon>Alphaproteobacteria</taxon>
        <taxon>Hyphomicrobiales</taxon>
        <taxon>Stappiaceae</taxon>
        <taxon>Pseudovibrio</taxon>
    </lineage>
</organism>
<evidence type="ECO:0000313" key="9">
    <source>
        <dbReference type="Proteomes" id="UP000199598"/>
    </source>
</evidence>
<keyword evidence="5 6" id="KW-0408">Iron</keyword>
<evidence type="ECO:0000256" key="6">
    <source>
        <dbReference type="RuleBase" id="RU361145"/>
    </source>
</evidence>
<gene>
    <name evidence="8" type="ORF">SAMN04488518_11314</name>
</gene>
<dbReference type="PANTHER" id="PTHR11431">
    <property type="entry name" value="FERRITIN"/>
    <property type="match status" value="1"/>
</dbReference>
<evidence type="ECO:0000256" key="2">
    <source>
        <dbReference type="ARBA" id="ARBA00022434"/>
    </source>
</evidence>
<feature type="domain" description="Ferritin-like diiron" evidence="7">
    <location>
        <begin position="1"/>
        <end position="146"/>
    </location>
</feature>
<comment type="subcellular location">
    <subcellularLocation>
        <location evidence="6">Cytoplasm</location>
    </subcellularLocation>
</comment>
<comment type="caution">
    <text evidence="8">The sequence shown here is derived from an EMBL/GenBank/DDBJ whole genome shotgun (WGS) entry which is preliminary data.</text>
</comment>
<reference evidence="8 9" key="1">
    <citation type="submission" date="2016-10" db="EMBL/GenBank/DDBJ databases">
        <authorList>
            <person name="Varghese N."/>
            <person name="Submissions S."/>
        </authorList>
    </citation>
    <scope>NUCLEOTIDE SEQUENCE [LARGE SCALE GENOMIC DNA]</scope>
    <source>
        <strain evidence="8 9">DSM 16392</strain>
    </source>
</reference>
<accession>A0A1I4DWB1</accession>
<dbReference type="Proteomes" id="UP000199598">
    <property type="component" value="Unassembled WGS sequence"/>
</dbReference>
<evidence type="ECO:0000259" key="7">
    <source>
        <dbReference type="PROSITE" id="PS50905"/>
    </source>
</evidence>
<comment type="function">
    <text evidence="6">Iron-storage protein.</text>
</comment>
<dbReference type="PANTHER" id="PTHR11431:SF127">
    <property type="entry name" value="BACTERIAL NON-HEME FERRITIN"/>
    <property type="match status" value="1"/>
</dbReference>
<dbReference type="Gene3D" id="1.20.1260.10">
    <property type="match status" value="1"/>
</dbReference>
<keyword evidence="4" id="KW-0560">Oxidoreductase</keyword>
<dbReference type="InterPro" id="IPR001519">
    <property type="entry name" value="Ferritin"/>
</dbReference>
<dbReference type="InterPro" id="IPR009078">
    <property type="entry name" value="Ferritin-like_SF"/>
</dbReference>
<keyword evidence="6" id="KW-0963">Cytoplasm</keyword>
<evidence type="ECO:0000256" key="5">
    <source>
        <dbReference type="ARBA" id="ARBA00023004"/>
    </source>
</evidence>
<keyword evidence="9" id="KW-1185">Reference proteome</keyword>